<keyword evidence="1" id="KW-0812">Transmembrane</keyword>
<evidence type="ECO:0000313" key="2">
    <source>
        <dbReference type="EMBL" id="TGO69267.1"/>
    </source>
</evidence>
<protein>
    <submittedName>
        <fullName evidence="2">Uncharacterized protein</fullName>
    </submittedName>
</protein>
<comment type="caution">
    <text evidence="2">The sequence shown here is derived from an EMBL/GenBank/DDBJ whole genome shotgun (WGS) entry which is preliminary data.</text>
</comment>
<organism evidence="2 3">
    <name type="scientific">Botryotinia narcissicola</name>
    <dbReference type="NCBI Taxonomy" id="278944"/>
    <lineage>
        <taxon>Eukaryota</taxon>
        <taxon>Fungi</taxon>
        <taxon>Dikarya</taxon>
        <taxon>Ascomycota</taxon>
        <taxon>Pezizomycotina</taxon>
        <taxon>Leotiomycetes</taxon>
        <taxon>Helotiales</taxon>
        <taxon>Sclerotiniaceae</taxon>
        <taxon>Botryotinia</taxon>
    </lineage>
</organism>
<keyword evidence="1" id="KW-1133">Transmembrane helix</keyword>
<dbReference type="Proteomes" id="UP000297452">
    <property type="component" value="Unassembled WGS sequence"/>
</dbReference>
<dbReference type="OrthoDB" id="3543107at2759"/>
<name>A0A4Z1JJU6_9HELO</name>
<gene>
    <name evidence="2" type="ORF">BOTNAR_0013g00390</name>
</gene>
<proteinExistence type="predicted"/>
<dbReference type="AlphaFoldDB" id="A0A4Z1JJU6"/>
<sequence length="131" mass="15026">MLKGLKDNDTEREETKQVKSMLKLFQLEAGGEGSLLLFPFKADNVLPGKGFLFPMQCVRFDMNDMLLHMNWGQDTSVTLVVELVARRRKLYNWILWWSFSILAVPRNFGMAPLSAFRPLGYPLSDGRAWIG</sequence>
<keyword evidence="3" id="KW-1185">Reference proteome</keyword>
<keyword evidence="1" id="KW-0472">Membrane</keyword>
<evidence type="ECO:0000256" key="1">
    <source>
        <dbReference type="SAM" id="Phobius"/>
    </source>
</evidence>
<evidence type="ECO:0000313" key="3">
    <source>
        <dbReference type="Proteomes" id="UP000297452"/>
    </source>
</evidence>
<reference evidence="2 3" key="1">
    <citation type="submission" date="2017-12" db="EMBL/GenBank/DDBJ databases">
        <title>Comparative genomics of Botrytis spp.</title>
        <authorList>
            <person name="Valero-Jimenez C.A."/>
            <person name="Tapia P."/>
            <person name="Veloso J."/>
            <person name="Silva-Moreno E."/>
            <person name="Staats M."/>
            <person name="Valdes J.H."/>
            <person name="Van Kan J.A.L."/>
        </authorList>
    </citation>
    <scope>NUCLEOTIDE SEQUENCE [LARGE SCALE GENOMIC DNA]</scope>
    <source>
        <strain evidence="2 3">MUCL2120</strain>
    </source>
</reference>
<feature type="transmembrane region" description="Helical" evidence="1">
    <location>
        <begin position="90"/>
        <end position="108"/>
    </location>
</feature>
<accession>A0A4Z1JJU6</accession>
<dbReference type="EMBL" id="PQXJ01000013">
    <property type="protein sequence ID" value="TGO69267.1"/>
    <property type="molecule type" value="Genomic_DNA"/>
</dbReference>